<sequence>MAKLVNKIELGDPSTKNQNFVDVNLKLLCCRYWYLDLWDCHDMVFPFWRIYWNKNEGGELTLQNKVYKMAPDFLYIISPFSSFSTRYIKRHEFDSGIHVSGKNLSERHNEAYFERKYLIHFFAHFNLGTPFDNVYPGIFRVALTDHLKERLVYLTERLKIENHDFKLTFNLKLQAFVKEAISNIGAELWKTVNIDDRVLAVLRFIEANIGEKLSNSELAEIVNMAPNSFARLFKDEMHITLHSFIQNRKIAKACEIFEHTNDTIESISFALGFSDRYHFSRVFKSITGISPALYKSGRYTS</sequence>
<evidence type="ECO:0000313" key="1">
    <source>
        <dbReference type="EMBL" id="MBU2950857.1"/>
    </source>
</evidence>
<protein>
    <submittedName>
        <fullName evidence="1">AraC family transcriptional regulator</fullName>
    </submittedName>
</protein>
<gene>
    <name evidence="1" type="ORF">KO493_09120</name>
</gene>
<comment type="caution">
    <text evidence="1">The sequence shown here is derived from an EMBL/GenBank/DDBJ whole genome shotgun (WGS) entry which is preliminary data.</text>
</comment>
<keyword evidence="2" id="KW-1185">Reference proteome</keyword>
<proteinExistence type="predicted"/>
<name>A0ACC5U957_9FLAO</name>
<accession>A0ACC5U957</accession>
<reference evidence="1" key="1">
    <citation type="submission" date="2021-05" db="EMBL/GenBank/DDBJ databases">
        <title>Draft genomes of bacteria isolated from model marine particles.</title>
        <authorList>
            <person name="Datta M.S."/>
            <person name="Schwartzman J.A."/>
            <person name="Enke T.N."/>
            <person name="Saavedra J."/>
            <person name="Cermak N."/>
            <person name="Cordero O.X."/>
        </authorList>
    </citation>
    <scope>NUCLEOTIDE SEQUENCE</scope>
    <source>
        <strain evidence="1">I2M19</strain>
    </source>
</reference>
<organism evidence="1 2">
    <name type="scientific">Pseudotamlana agarivorans</name>
    <dbReference type="NCBI Taxonomy" id="481183"/>
    <lineage>
        <taxon>Bacteria</taxon>
        <taxon>Pseudomonadati</taxon>
        <taxon>Bacteroidota</taxon>
        <taxon>Flavobacteriia</taxon>
        <taxon>Flavobacteriales</taxon>
        <taxon>Flavobacteriaceae</taxon>
        <taxon>Pseudotamlana</taxon>
    </lineage>
</organism>
<dbReference type="Proteomes" id="UP001647509">
    <property type="component" value="Unassembled WGS sequence"/>
</dbReference>
<evidence type="ECO:0000313" key="2">
    <source>
        <dbReference type="Proteomes" id="UP001647509"/>
    </source>
</evidence>
<dbReference type="EMBL" id="JAHKPD010000013">
    <property type="protein sequence ID" value="MBU2950857.1"/>
    <property type="molecule type" value="Genomic_DNA"/>
</dbReference>